<dbReference type="Proteomes" id="UP001501705">
    <property type="component" value="Unassembled WGS sequence"/>
</dbReference>
<name>A0ABN2BZY2_9ACTN</name>
<protein>
    <recommendedName>
        <fullName evidence="3">Apea-like HEPN domain-containing protein</fullName>
    </recommendedName>
</protein>
<reference evidence="1 2" key="1">
    <citation type="journal article" date="2019" name="Int. J. Syst. Evol. Microbiol.">
        <title>The Global Catalogue of Microorganisms (GCM) 10K type strain sequencing project: providing services to taxonomists for standard genome sequencing and annotation.</title>
        <authorList>
            <consortium name="The Broad Institute Genomics Platform"/>
            <consortium name="The Broad Institute Genome Sequencing Center for Infectious Disease"/>
            <person name="Wu L."/>
            <person name="Ma J."/>
        </authorList>
    </citation>
    <scope>NUCLEOTIDE SEQUENCE [LARGE SCALE GENOMIC DNA]</scope>
    <source>
        <strain evidence="1 2">JCM 15572</strain>
    </source>
</reference>
<dbReference type="RefSeq" id="WP_344231487.1">
    <property type="nucleotide sequence ID" value="NZ_BAAAPH010000001.1"/>
</dbReference>
<evidence type="ECO:0008006" key="3">
    <source>
        <dbReference type="Google" id="ProtNLM"/>
    </source>
</evidence>
<evidence type="ECO:0000313" key="1">
    <source>
        <dbReference type="EMBL" id="GAA1550083.1"/>
    </source>
</evidence>
<sequence length="340" mass="37664">MSSFFIPIEGLTILTDWEVGAVTVRPAAEALEYVLHGRPAATVEWFDSFATEQTPTAFGMVEANDLDSAIDLVAQAVDLLRVFQHVRYFTSPLTQFGLAGDVGSGVMRYVCIEGERLGQGLSRRGNALGWTFDDSDAWASSPAFQWAASAIGASNPSESQRRALVGVQLLSQAVVEQRGTFKMVELVGALEAWLLPRRPGGQTFRLARAIAFFGCGRHQGSLCGRSRETCPYLELNPDAKRQREELKQLQTKGARLPWRCSEWHRVVGWYDDRSDVVHGAGPVIPYKDASNALYWVCRYLTEPILQWLAEHPEDPVAALEDEMALLPPSPDWTARLGSPR</sequence>
<proteinExistence type="predicted"/>
<gene>
    <name evidence="1" type="ORF">GCM10009804_03340</name>
</gene>
<organism evidence="1 2">
    <name type="scientific">Kribbella hippodromi</name>
    <dbReference type="NCBI Taxonomy" id="434347"/>
    <lineage>
        <taxon>Bacteria</taxon>
        <taxon>Bacillati</taxon>
        <taxon>Actinomycetota</taxon>
        <taxon>Actinomycetes</taxon>
        <taxon>Propionibacteriales</taxon>
        <taxon>Kribbellaceae</taxon>
        <taxon>Kribbella</taxon>
    </lineage>
</organism>
<accession>A0ABN2BZY2</accession>
<evidence type="ECO:0000313" key="2">
    <source>
        <dbReference type="Proteomes" id="UP001501705"/>
    </source>
</evidence>
<keyword evidence="2" id="KW-1185">Reference proteome</keyword>
<comment type="caution">
    <text evidence="1">The sequence shown here is derived from an EMBL/GenBank/DDBJ whole genome shotgun (WGS) entry which is preliminary data.</text>
</comment>
<dbReference type="EMBL" id="BAAAPH010000001">
    <property type="protein sequence ID" value="GAA1550083.1"/>
    <property type="molecule type" value="Genomic_DNA"/>
</dbReference>